<dbReference type="SUPFAM" id="SSF57667">
    <property type="entry name" value="beta-beta-alpha zinc fingers"/>
    <property type="match status" value="1"/>
</dbReference>
<evidence type="ECO:0000256" key="6">
    <source>
        <dbReference type="ARBA" id="ARBA00023015"/>
    </source>
</evidence>
<dbReference type="GO" id="GO:0000978">
    <property type="term" value="F:RNA polymerase II cis-regulatory region sequence-specific DNA binding"/>
    <property type="evidence" value="ECO:0007669"/>
    <property type="project" value="UniProtKB-ARBA"/>
</dbReference>
<dbReference type="VEuPathDB" id="FungiDB:LCOR_11169.1"/>
<reference evidence="13" key="1">
    <citation type="submission" date="2013-08" db="EMBL/GenBank/DDBJ databases">
        <title>Gene expansion shapes genome architecture in the human pathogen Lichtheimia corymbifera: an evolutionary genomics analysis in the ancient terrestrial Mucorales (Mucoromycotina).</title>
        <authorList>
            <person name="Schwartze V.U."/>
            <person name="Winter S."/>
            <person name="Shelest E."/>
            <person name="Marcet-Houben M."/>
            <person name="Horn F."/>
            <person name="Wehner S."/>
            <person name="Hoffmann K."/>
            <person name="Riege K."/>
            <person name="Sammeth M."/>
            <person name="Nowrousian M."/>
            <person name="Valiante V."/>
            <person name="Linde J."/>
            <person name="Jacobsen I.D."/>
            <person name="Marz M."/>
            <person name="Brakhage A.A."/>
            <person name="Gabaldon T."/>
            <person name="Bocker S."/>
            <person name="Voigt K."/>
        </authorList>
    </citation>
    <scope>NUCLEOTIDE SEQUENCE [LARGE SCALE GENOMIC DNA]</scope>
    <source>
        <strain evidence="13">FSU 9682</strain>
    </source>
</reference>
<keyword evidence="8" id="KW-0539">Nucleus</keyword>
<sequence>MCPMTWYKREGHQYSSLFSTFSLSHTRTHAFYLLITAYNKELHIHTSDMTASPPTSPLQSSASASSNSSRDTTCGLPFPTEEDVDERLEMINQLKYFLATAPNEWDVPTSEPPIKRHILPSGNGDAISCVQWKCAFFISGTDIVRSLVFRFHAFGRPVQNLKKFEEGVFSDLRNLKPGTDATLEEPKSPFLDLLYKHNCIRTQKKQKVFHWYAVPHDRLFLDALERDLKREKLGFEPTSMAVANPAISISLDTTQAMFDEFRKHLLSDLDLDACFANDNNSNTTTTSNSNSPRCTFSPHSTSDDQPIMLPRPLSSSHSAPLLSTTTTTTNSTACSTPSWQHDSLSSASTSPVLRKASSVFGHFSLFEGSPTYKQRRRRTTSSSHASYTRAQDRYYSHHHHHHHHHQRHRTSDLVDDPASRLYTCPLGSCGKLFKRLEHLKRHLRTHTMERPYLCSLCGKRFSRSDNLAQHKKTHERRQRPFTRADGHDHNGGGNSSNSSDHDNDKRGSDGGSGNNKDDTREDPTAAPPPTTAAAAYGTTGFYYSDTTNNNNNNNNKLGVWTNFSSAASSCYSSPTVDTPIPSCSSSSTTTTACSFWDQQQQQQPLPQIKTEWPQWYDVPMDYDLTYNTFDDNVYFEPFATSTIRPTDALIHY</sequence>
<dbReference type="Pfam" id="PF00096">
    <property type="entry name" value="zf-C2H2"/>
    <property type="match status" value="1"/>
</dbReference>
<keyword evidence="6" id="KW-0805">Transcription regulation</keyword>
<dbReference type="SMART" id="SM00424">
    <property type="entry name" value="STE"/>
    <property type="match status" value="1"/>
</dbReference>
<keyword evidence="2" id="KW-0479">Metal-binding</keyword>
<feature type="region of interest" description="Disordered" evidence="11">
    <location>
        <begin position="465"/>
        <end position="533"/>
    </location>
</feature>
<comment type="similarity">
    <text evidence="9">Belongs to the STE12 transcription factor family.</text>
</comment>
<dbReference type="STRING" id="1263082.A0A068SGI5"/>
<feature type="compositionally biased region" description="Polar residues" evidence="11">
    <location>
        <begin position="292"/>
        <end position="304"/>
    </location>
</feature>
<evidence type="ECO:0000256" key="1">
    <source>
        <dbReference type="ARBA" id="ARBA00004123"/>
    </source>
</evidence>
<dbReference type="FunFam" id="3.30.160.60:FF:000303">
    <property type="entry name" value="Zinc finger protein 41"/>
    <property type="match status" value="1"/>
</dbReference>
<dbReference type="Gene3D" id="3.30.160.60">
    <property type="entry name" value="Classic Zinc Finger"/>
    <property type="match status" value="2"/>
</dbReference>
<dbReference type="PANTHER" id="PTHR47427">
    <property type="entry name" value="PROTEIN STE12"/>
    <property type="match status" value="1"/>
</dbReference>
<evidence type="ECO:0000256" key="10">
    <source>
        <dbReference type="PROSITE-ProRule" id="PRU00042"/>
    </source>
</evidence>
<proteinExistence type="inferred from homology"/>
<feature type="compositionally biased region" description="Low complexity" evidence="11">
    <location>
        <begin position="51"/>
        <end position="69"/>
    </location>
</feature>
<feature type="domain" description="C2H2-type" evidence="12">
    <location>
        <begin position="422"/>
        <end position="451"/>
    </location>
</feature>
<dbReference type="InterPro" id="IPR036236">
    <property type="entry name" value="Znf_C2H2_sf"/>
</dbReference>
<feature type="region of interest" description="Disordered" evidence="11">
    <location>
        <begin position="395"/>
        <end position="414"/>
    </location>
</feature>
<keyword evidence="5" id="KW-0862">Zinc</keyword>
<gene>
    <name evidence="13" type="ORF">LCOR_11169.1</name>
</gene>
<dbReference type="PROSITE" id="PS00028">
    <property type="entry name" value="ZINC_FINGER_C2H2_1"/>
    <property type="match status" value="2"/>
</dbReference>
<keyword evidence="3" id="KW-0677">Repeat</keyword>
<dbReference type="Pfam" id="PF13912">
    <property type="entry name" value="zf-C2H2_6"/>
    <property type="match status" value="1"/>
</dbReference>
<evidence type="ECO:0000256" key="2">
    <source>
        <dbReference type="ARBA" id="ARBA00022723"/>
    </source>
</evidence>
<dbReference type="InterPro" id="IPR052127">
    <property type="entry name" value="STE12_transcription_factor"/>
</dbReference>
<dbReference type="PANTHER" id="PTHR47427:SF1">
    <property type="entry name" value="PROTEIN STE12"/>
    <property type="match status" value="1"/>
</dbReference>
<dbReference type="FunFam" id="3.30.160.60:FF:000072">
    <property type="entry name" value="zinc finger protein 143 isoform X1"/>
    <property type="match status" value="1"/>
</dbReference>
<evidence type="ECO:0000259" key="12">
    <source>
        <dbReference type="PROSITE" id="PS50157"/>
    </source>
</evidence>
<feature type="compositionally biased region" description="Low complexity" evidence="11">
    <location>
        <begin position="281"/>
        <end position="291"/>
    </location>
</feature>
<dbReference type="InterPro" id="IPR003120">
    <property type="entry name" value="Ste12"/>
</dbReference>
<evidence type="ECO:0000313" key="14">
    <source>
        <dbReference type="Proteomes" id="UP000027586"/>
    </source>
</evidence>
<dbReference type="GO" id="GO:1990527">
    <property type="term" value="C:Tec1p-Ste12p-Dig1p complex"/>
    <property type="evidence" value="ECO:0007669"/>
    <property type="project" value="TreeGrafter"/>
</dbReference>
<dbReference type="PROSITE" id="PS50157">
    <property type="entry name" value="ZINC_FINGER_C2H2_2"/>
    <property type="match status" value="2"/>
</dbReference>
<dbReference type="SMART" id="SM00355">
    <property type="entry name" value="ZnF_C2H2"/>
    <property type="match status" value="2"/>
</dbReference>
<dbReference type="Proteomes" id="UP000027586">
    <property type="component" value="Unassembled WGS sequence"/>
</dbReference>
<dbReference type="InterPro" id="IPR013087">
    <property type="entry name" value="Znf_C2H2_type"/>
</dbReference>
<dbReference type="GO" id="GO:0005634">
    <property type="term" value="C:nucleus"/>
    <property type="evidence" value="ECO:0007669"/>
    <property type="project" value="UniProtKB-SubCell"/>
</dbReference>
<name>A0A068SGI5_9FUNG</name>
<feature type="region of interest" description="Disordered" evidence="11">
    <location>
        <begin position="48"/>
        <end position="80"/>
    </location>
</feature>
<evidence type="ECO:0000256" key="5">
    <source>
        <dbReference type="ARBA" id="ARBA00022833"/>
    </source>
</evidence>
<organism evidence="13 14">
    <name type="scientific">Lichtheimia corymbifera JMRC:FSU:9682</name>
    <dbReference type="NCBI Taxonomy" id="1263082"/>
    <lineage>
        <taxon>Eukaryota</taxon>
        <taxon>Fungi</taxon>
        <taxon>Fungi incertae sedis</taxon>
        <taxon>Mucoromycota</taxon>
        <taxon>Mucoromycotina</taxon>
        <taxon>Mucoromycetes</taxon>
        <taxon>Mucorales</taxon>
        <taxon>Lichtheimiaceae</taxon>
        <taxon>Lichtheimia</taxon>
    </lineage>
</organism>
<evidence type="ECO:0000256" key="3">
    <source>
        <dbReference type="ARBA" id="ARBA00022737"/>
    </source>
</evidence>
<feature type="compositionally biased region" description="Basic residues" evidence="11">
    <location>
        <begin position="469"/>
        <end position="480"/>
    </location>
</feature>
<keyword evidence="4 10" id="KW-0863">Zinc-finger</keyword>
<dbReference type="EMBL" id="CBTN010000091">
    <property type="protein sequence ID" value="CDH60386.1"/>
    <property type="molecule type" value="Genomic_DNA"/>
</dbReference>
<evidence type="ECO:0000256" key="9">
    <source>
        <dbReference type="ARBA" id="ARBA00024345"/>
    </source>
</evidence>
<feature type="domain" description="C2H2-type" evidence="12">
    <location>
        <begin position="452"/>
        <end position="479"/>
    </location>
</feature>
<dbReference type="GO" id="GO:1990526">
    <property type="term" value="C:Ste12p-Dig1p-Dig2p complex"/>
    <property type="evidence" value="ECO:0007669"/>
    <property type="project" value="TreeGrafter"/>
</dbReference>
<evidence type="ECO:0000313" key="13">
    <source>
        <dbReference type="EMBL" id="CDH60386.1"/>
    </source>
</evidence>
<dbReference type="OrthoDB" id="1095242at2759"/>
<feature type="region of interest" description="Disordered" evidence="11">
    <location>
        <begin position="281"/>
        <end position="306"/>
    </location>
</feature>
<dbReference type="Pfam" id="PF02200">
    <property type="entry name" value="STE"/>
    <property type="match status" value="1"/>
</dbReference>
<feature type="compositionally biased region" description="Basic residues" evidence="11">
    <location>
        <begin position="396"/>
        <end position="408"/>
    </location>
</feature>
<comment type="caution">
    <text evidence="13">The sequence shown here is derived from an EMBL/GenBank/DDBJ whole genome shotgun (WGS) entry which is preliminary data.</text>
</comment>
<protein>
    <submittedName>
        <fullName evidence="13">Sexual development transcription factor</fullName>
    </submittedName>
</protein>
<dbReference type="AlphaFoldDB" id="A0A068SGI5"/>
<evidence type="ECO:0000256" key="11">
    <source>
        <dbReference type="SAM" id="MobiDB-lite"/>
    </source>
</evidence>
<keyword evidence="14" id="KW-1185">Reference proteome</keyword>
<evidence type="ECO:0000256" key="7">
    <source>
        <dbReference type="ARBA" id="ARBA00023163"/>
    </source>
</evidence>
<keyword evidence="7" id="KW-0804">Transcription</keyword>
<evidence type="ECO:0000256" key="4">
    <source>
        <dbReference type="ARBA" id="ARBA00022771"/>
    </source>
</evidence>
<comment type="subcellular location">
    <subcellularLocation>
        <location evidence="1">Nucleus</location>
    </subcellularLocation>
</comment>
<dbReference type="GO" id="GO:0000981">
    <property type="term" value="F:DNA-binding transcription factor activity, RNA polymerase II-specific"/>
    <property type="evidence" value="ECO:0007669"/>
    <property type="project" value="UniProtKB-ARBA"/>
</dbReference>
<dbReference type="GO" id="GO:0008270">
    <property type="term" value="F:zinc ion binding"/>
    <property type="evidence" value="ECO:0007669"/>
    <property type="project" value="UniProtKB-KW"/>
</dbReference>
<accession>A0A068SGI5</accession>
<evidence type="ECO:0000256" key="8">
    <source>
        <dbReference type="ARBA" id="ARBA00023242"/>
    </source>
</evidence>
<feature type="compositionally biased region" description="Basic and acidic residues" evidence="11">
    <location>
        <begin position="499"/>
        <end position="508"/>
    </location>
</feature>